<dbReference type="InterPro" id="IPR016064">
    <property type="entry name" value="NAD/diacylglycerol_kinase_sf"/>
</dbReference>
<dbReference type="HAMAP" id="MF_00361">
    <property type="entry name" value="NAD_kinase"/>
    <property type="match status" value="1"/>
</dbReference>
<protein>
    <submittedName>
        <fullName evidence="7">NADH kinase Pos5p, mitochondrial</fullName>
    </submittedName>
</protein>
<sequence>MIEMVHCLWKRSPLLAQVGRIRVRSYGTIKENSLITVKSCKLLRNSTFPEYVGSPHSKLHGMIWRQPLQNVYVVKKPWNDDVRQAMYQFIRHLHDQYPAVNVIVSEDVVDELIDETQEQGIRISESGPGSGPSPGSDVAGATETHTKPSKGKITLYTGSVEDVVNKTDVIVTLGGDGTILRAVSTFSNACVPPVLSFALGTLGFLLPFDFSKFATTFKMVYESRAKVLHRSRLECHVVRKVPEMSDSESSLKKKQIQQWKRQQENHSLSMVHAMNDIVLHRGGQPNLSSMDIFIDNTHLTTTTADGLVFATPTGSTAYSLSSGGSIVHPLVQCILLSPICPRSLSFRPLILPSISHVMIKMSEKNRNTSIKLSIDGIPQQDLHPGDEIHVVSENGTIYPQGNYAHLPAGIPTVKNNENMKPVPDTKASHHKGIWCVARSETDWTSDINELLGFNSSFKQNSRKE</sequence>
<accession>A0ABP0E5K3</accession>
<gene>
    <name evidence="7" type="primary">POS5</name>
    <name evidence="7" type="ORF">CAAN4_A01750</name>
</gene>
<dbReference type="GO" id="GO:0016301">
    <property type="term" value="F:kinase activity"/>
    <property type="evidence" value="ECO:0007669"/>
    <property type="project" value="UniProtKB-KW"/>
</dbReference>
<keyword evidence="5" id="KW-0520">NAD</keyword>
<evidence type="ECO:0000256" key="1">
    <source>
        <dbReference type="ARBA" id="ARBA00010995"/>
    </source>
</evidence>
<evidence type="ECO:0000256" key="3">
    <source>
        <dbReference type="ARBA" id="ARBA00022777"/>
    </source>
</evidence>
<dbReference type="Gene3D" id="3.40.50.10330">
    <property type="entry name" value="Probable inorganic polyphosphate/atp-NAD kinase, domain 1"/>
    <property type="match status" value="1"/>
</dbReference>
<evidence type="ECO:0000313" key="8">
    <source>
        <dbReference type="Proteomes" id="UP001497600"/>
    </source>
</evidence>
<evidence type="ECO:0000313" key="7">
    <source>
        <dbReference type="EMBL" id="CAK7892168.1"/>
    </source>
</evidence>
<dbReference type="Gene3D" id="2.60.200.30">
    <property type="entry name" value="Probable inorganic polyphosphate/atp-NAD kinase, domain 2"/>
    <property type="match status" value="1"/>
</dbReference>
<dbReference type="InterPro" id="IPR017437">
    <property type="entry name" value="ATP-NAD_kinase_PpnK-typ_C"/>
</dbReference>
<keyword evidence="8" id="KW-1185">Reference proteome</keyword>
<dbReference type="Proteomes" id="UP001497600">
    <property type="component" value="Chromosome A"/>
</dbReference>
<dbReference type="Pfam" id="PF01513">
    <property type="entry name" value="NAD_kinase"/>
    <property type="match status" value="1"/>
</dbReference>
<dbReference type="SUPFAM" id="SSF111331">
    <property type="entry name" value="NAD kinase/diacylglycerol kinase-like"/>
    <property type="match status" value="1"/>
</dbReference>
<dbReference type="Pfam" id="PF20143">
    <property type="entry name" value="NAD_kinase_C"/>
    <property type="match status" value="1"/>
</dbReference>
<reference evidence="7 8" key="1">
    <citation type="submission" date="2024-01" db="EMBL/GenBank/DDBJ databases">
        <authorList>
            <consortium name="Genoscope - CEA"/>
            <person name="William W."/>
        </authorList>
    </citation>
    <scope>NUCLEOTIDE SEQUENCE [LARGE SCALE GENOMIC DNA]</scope>
    <source>
        <strain evidence="7 8">29B2s-10</strain>
    </source>
</reference>
<keyword evidence="3 7" id="KW-0418">Kinase</keyword>
<dbReference type="EMBL" id="OZ004253">
    <property type="protein sequence ID" value="CAK7892168.1"/>
    <property type="molecule type" value="Genomic_DNA"/>
</dbReference>
<name>A0ABP0E5K3_9ASCO</name>
<dbReference type="InterPro" id="IPR017438">
    <property type="entry name" value="ATP-NAD_kinase_N"/>
</dbReference>
<dbReference type="PANTHER" id="PTHR20275:SF26">
    <property type="entry name" value="NADH KINASE POS5, MITOCHONDRIAL"/>
    <property type="match status" value="1"/>
</dbReference>
<evidence type="ECO:0000256" key="5">
    <source>
        <dbReference type="ARBA" id="ARBA00023027"/>
    </source>
</evidence>
<dbReference type="InterPro" id="IPR002504">
    <property type="entry name" value="NADK"/>
</dbReference>
<keyword evidence="4" id="KW-0521">NADP</keyword>
<evidence type="ECO:0000256" key="4">
    <source>
        <dbReference type="ARBA" id="ARBA00022857"/>
    </source>
</evidence>
<keyword evidence="2" id="KW-0808">Transferase</keyword>
<evidence type="ECO:0000256" key="2">
    <source>
        <dbReference type="ARBA" id="ARBA00022679"/>
    </source>
</evidence>
<evidence type="ECO:0000256" key="6">
    <source>
        <dbReference type="SAM" id="MobiDB-lite"/>
    </source>
</evidence>
<feature type="region of interest" description="Disordered" evidence="6">
    <location>
        <begin position="121"/>
        <end position="151"/>
    </location>
</feature>
<organism evidence="7 8">
    <name type="scientific">[Candida] anglica</name>
    <dbReference type="NCBI Taxonomy" id="148631"/>
    <lineage>
        <taxon>Eukaryota</taxon>
        <taxon>Fungi</taxon>
        <taxon>Dikarya</taxon>
        <taxon>Ascomycota</taxon>
        <taxon>Saccharomycotina</taxon>
        <taxon>Pichiomycetes</taxon>
        <taxon>Debaryomycetaceae</taxon>
        <taxon>Kurtzmaniella</taxon>
    </lineage>
</organism>
<comment type="similarity">
    <text evidence="1">Belongs to the NAD kinase family.</text>
</comment>
<proteinExistence type="inferred from homology"/>
<dbReference type="PANTHER" id="PTHR20275">
    <property type="entry name" value="NAD KINASE"/>
    <property type="match status" value="1"/>
</dbReference>